<dbReference type="PANTHER" id="PTHR23028:SF53">
    <property type="entry name" value="ACYL_TRANSF_3 DOMAIN-CONTAINING PROTEIN"/>
    <property type="match status" value="1"/>
</dbReference>
<keyword evidence="1" id="KW-0472">Membrane</keyword>
<protein>
    <submittedName>
        <fullName evidence="3">Acyltransferase family protein</fullName>
    </submittedName>
</protein>
<evidence type="ECO:0000313" key="4">
    <source>
        <dbReference type="Proteomes" id="UP000825701"/>
    </source>
</evidence>
<dbReference type="EMBL" id="CP081869">
    <property type="protein sequence ID" value="QZN99692.1"/>
    <property type="molecule type" value="Genomic_DNA"/>
</dbReference>
<dbReference type="PANTHER" id="PTHR23028">
    <property type="entry name" value="ACETYLTRANSFERASE"/>
    <property type="match status" value="1"/>
</dbReference>
<accession>A0A9E6R7M2</accession>
<sequence>MSEALNIRPERRGELDALRGVAAVCVVAYHALALHPPSREAMWALFCSPLYPLATGRPAVILFFVLSGFVLHGALSAERRATGRVDIGAFALKRFCRIWPPFAAAGLLAAAVAAAASVFATLPAQLLPAPMRGWPEDGYGLAALAGT</sequence>
<dbReference type="RefSeq" id="WP_261402790.1">
    <property type="nucleotide sequence ID" value="NZ_CP081869.1"/>
</dbReference>
<name>A0A9E6R7M2_9HYPH</name>
<dbReference type="GO" id="GO:0009103">
    <property type="term" value="P:lipopolysaccharide biosynthetic process"/>
    <property type="evidence" value="ECO:0007669"/>
    <property type="project" value="TreeGrafter"/>
</dbReference>
<feature type="domain" description="Acyltransferase 3" evidence="2">
    <location>
        <begin position="14"/>
        <end position="125"/>
    </location>
</feature>
<keyword evidence="3" id="KW-0012">Acyltransferase</keyword>
<feature type="transmembrane region" description="Helical" evidence="1">
    <location>
        <begin position="20"/>
        <end position="38"/>
    </location>
</feature>
<organism evidence="3 4">
    <name type="scientific">Chenggangzhangella methanolivorans</name>
    <dbReference type="NCBI Taxonomy" id="1437009"/>
    <lineage>
        <taxon>Bacteria</taxon>
        <taxon>Pseudomonadati</taxon>
        <taxon>Pseudomonadota</taxon>
        <taxon>Alphaproteobacteria</taxon>
        <taxon>Hyphomicrobiales</taxon>
        <taxon>Methylopilaceae</taxon>
        <taxon>Chenggangzhangella</taxon>
    </lineage>
</organism>
<dbReference type="InterPro" id="IPR050879">
    <property type="entry name" value="Acyltransferase_3"/>
</dbReference>
<evidence type="ECO:0000259" key="2">
    <source>
        <dbReference type="Pfam" id="PF01757"/>
    </source>
</evidence>
<dbReference type="AlphaFoldDB" id="A0A9E6R7M2"/>
<feature type="transmembrane region" description="Helical" evidence="1">
    <location>
        <begin position="58"/>
        <end position="77"/>
    </location>
</feature>
<dbReference type="KEGG" id="cmet:K6K41_23930"/>
<keyword evidence="4" id="KW-1185">Reference proteome</keyword>
<evidence type="ECO:0000313" key="3">
    <source>
        <dbReference type="EMBL" id="QZN99692.1"/>
    </source>
</evidence>
<dbReference type="InterPro" id="IPR002656">
    <property type="entry name" value="Acyl_transf_3_dom"/>
</dbReference>
<dbReference type="GO" id="GO:0016020">
    <property type="term" value="C:membrane"/>
    <property type="evidence" value="ECO:0007669"/>
    <property type="project" value="TreeGrafter"/>
</dbReference>
<keyword evidence="3" id="KW-0808">Transferase</keyword>
<evidence type="ECO:0000256" key="1">
    <source>
        <dbReference type="SAM" id="Phobius"/>
    </source>
</evidence>
<proteinExistence type="predicted"/>
<keyword evidence="1" id="KW-1133">Transmembrane helix</keyword>
<gene>
    <name evidence="3" type="ORF">K6K41_23930</name>
</gene>
<keyword evidence="1" id="KW-0812">Transmembrane</keyword>
<dbReference type="Pfam" id="PF01757">
    <property type="entry name" value="Acyl_transf_3"/>
    <property type="match status" value="1"/>
</dbReference>
<reference evidence="3" key="1">
    <citation type="submission" date="2021-08" db="EMBL/GenBank/DDBJ databases">
        <authorList>
            <person name="Zhang H."/>
            <person name="Xu M."/>
            <person name="Yu Z."/>
            <person name="Yang L."/>
            <person name="Cai Y."/>
        </authorList>
    </citation>
    <scope>NUCLEOTIDE SEQUENCE</scope>
    <source>
        <strain evidence="3">CHL1</strain>
    </source>
</reference>
<dbReference type="Proteomes" id="UP000825701">
    <property type="component" value="Chromosome"/>
</dbReference>
<dbReference type="GO" id="GO:0016747">
    <property type="term" value="F:acyltransferase activity, transferring groups other than amino-acyl groups"/>
    <property type="evidence" value="ECO:0007669"/>
    <property type="project" value="InterPro"/>
</dbReference>
<feature type="transmembrane region" description="Helical" evidence="1">
    <location>
        <begin position="98"/>
        <end position="122"/>
    </location>
</feature>